<dbReference type="OrthoDB" id="2537719at2759"/>
<dbReference type="GO" id="GO:0070072">
    <property type="term" value="P:vacuolar proton-transporting V-type ATPase complex assembly"/>
    <property type="evidence" value="ECO:0007669"/>
    <property type="project" value="InterPro"/>
</dbReference>
<dbReference type="PANTHER" id="PTHR31996">
    <property type="entry name" value="COILED-COIL DOMAIN-CONTAINING PROTEIN 115"/>
    <property type="match status" value="1"/>
</dbReference>
<evidence type="ECO:0000313" key="3">
    <source>
        <dbReference type="EMBL" id="POY71718.1"/>
    </source>
</evidence>
<dbReference type="PANTHER" id="PTHR31996:SF2">
    <property type="entry name" value="COILED-COIL DOMAIN-CONTAINING PROTEIN 115"/>
    <property type="match status" value="1"/>
</dbReference>
<dbReference type="InterPro" id="IPR040357">
    <property type="entry name" value="Vma22/CCDC115"/>
</dbReference>
<proteinExistence type="predicted"/>
<gene>
    <name evidence="3" type="ORF">BMF94_5078</name>
</gene>
<name>A0A2S5B4L9_9BASI</name>
<dbReference type="AlphaFoldDB" id="A0A2S5B4L9"/>
<feature type="region of interest" description="Disordered" evidence="2">
    <location>
        <begin position="111"/>
        <end position="179"/>
    </location>
</feature>
<evidence type="ECO:0000256" key="2">
    <source>
        <dbReference type="SAM" id="MobiDB-lite"/>
    </source>
</evidence>
<dbReference type="GO" id="GO:1990871">
    <property type="term" value="C:Vma12-Vma22 assembly complex"/>
    <property type="evidence" value="ECO:0007669"/>
    <property type="project" value="TreeGrafter"/>
</dbReference>
<dbReference type="EMBL" id="PJQD01000072">
    <property type="protein sequence ID" value="POY71718.1"/>
    <property type="molecule type" value="Genomic_DNA"/>
</dbReference>
<evidence type="ECO:0000313" key="4">
    <source>
        <dbReference type="Proteomes" id="UP000237144"/>
    </source>
</evidence>
<sequence>MTLPTLKQLKDELDDLLSDYLEALSQYQHARSLLAGHLKSAHFDLARAKLALGPGRVGPAKYDFTANPAQKGVTITPVLATADRSDATGREVAPSWTYSFTDLPLVQVEALQNSAPTGESTTRRRRRTQEDPAREAVEDDSAASSFTNNDDVEEAATVGPLVPRPAPRPSPLAQFSALPPPSLRAAATGFTRATDAAVRVVDAEARVRDCARRVKRARRDVDRRVKEEAV</sequence>
<comment type="caution">
    <text evidence="3">The sequence shown here is derived from an EMBL/GenBank/DDBJ whole genome shotgun (WGS) entry which is preliminary data.</text>
</comment>
<accession>A0A2S5B4L9</accession>
<dbReference type="Proteomes" id="UP000237144">
    <property type="component" value="Unassembled WGS sequence"/>
</dbReference>
<keyword evidence="4" id="KW-1185">Reference proteome</keyword>
<protein>
    <recommendedName>
        <fullName evidence="1">Vacuolar ATPase assembly protein VMA22</fullName>
    </recommendedName>
</protein>
<reference evidence="3 4" key="1">
    <citation type="journal article" date="2018" name="Front. Microbiol.">
        <title>Prospects for Fungal Bioremediation of Acidic Radioactive Waste Sites: Characterization and Genome Sequence of Rhodotorula taiwanensis MD1149.</title>
        <authorList>
            <person name="Tkavc R."/>
            <person name="Matrosova V.Y."/>
            <person name="Grichenko O.E."/>
            <person name="Gostincar C."/>
            <person name="Volpe R.P."/>
            <person name="Klimenkova P."/>
            <person name="Gaidamakova E.K."/>
            <person name="Zhou C.E."/>
            <person name="Stewart B.J."/>
            <person name="Lyman M.G."/>
            <person name="Malfatti S.A."/>
            <person name="Rubinfeld B."/>
            <person name="Courtot M."/>
            <person name="Singh J."/>
            <person name="Dalgard C.L."/>
            <person name="Hamilton T."/>
            <person name="Frey K.G."/>
            <person name="Gunde-Cimerman N."/>
            <person name="Dugan L."/>
            <person name="Daly M.J."/>
        </authorList>
    </citation>
    <scope>NUCLEOTIDE SEQUENCE [LARGE SCALE GENOMIC DNA]</scope>
    <source>
        <strain evidence="3 4">MD1149</strain>
    </source>
</reference>
<dbReference type="STRING" id="741276.A0A2S5B4L9"/>
<organism evidence="3 4">
    <name type="scientific">Rhodotorula taiwanensis</name>
    <dbReference type="NCBI Taxonomy" id="741276"/>
    <lineage>
        <taxon>Eukaryota</taxon>
        <taxon>Fungi</taxon>
        <taxon>Dikarya</taxon>
        <taxon>Basidiomycota</taxon>
        <taxon>Pucciniomycotina</taxon>
        <taxon>Microbotryomycetes</taxon>
        <taxon>Sporidiobolales</taxon>
        <taxon>Sporidiobolaceae</taxon>
        <taxon>Rhodotorula</taxon>
    </lineage>
</organism>
<feature type="compositionally biased region" description="Polar residues" evidence="2">
    <location>
        <begin position="111"/>
        <end position="120"/>
    </location>
</feature>
<evidence type="ECO:0000256" key="1">
    <source>
        <dbReference type="ARBA" id="ARBA00093634"/>
    </source>
</evidence>
<dbReference type="GO" id="GO:0051082">
    <property type="term" value="F:unfolded protein binding"/>
    <property type="evidence" value="ECO:0007669"/>
    <property type="project" value="TreeGrafter"/>
</dbReference>